<feature type="region of interest" description="Disordered" evidence="1">
    <location>
        <begin position="880"/>
        <end position="910"/>
    </location>
</feature>
<feature type="compositionally biased region" description="Basic and acidic residues" evidence="1">
    <location>
        <begin position="664"/>
        <end position="678"/>
    </location>
</feature>
<evidence type="ECO:0000256" key="1">
    <source>
        <dbReference type="SAM" id="MobiDB-lite"/>
    </source>
</evidence>
<feature type="compositionally biased region" description="Low complexity" evidence="1">
    <location>
        <begin position="617"/>
        <end position="636"/>
    </location>
</feature>
<gene>
    <name evidence="3" type="ORF">NHN17_10075</name>
</gene>
<feature type="compositionally biased region" description="Polar residues" evidence="1">
    <location>
        <begin position="637"/>
        <end position="662"/>
    </location>
</feature>
<proteinExistence type="predicted"/>
<feature type="region of interest" description="Disordered" evidence="1">
    <location>
        <begin position="692"/>
        <end position="755"/>
    </location>
</feature>
<dbReference type="EMBL" id="JANEYT010000018">
    <property type="protein sequence ID" value="MCQ1058405.1"/>
    <property type="molecule type" value="Genomic_DNA"/>
</dbReference>
<dbReference type="InterPro" id="IPR011119">
    <property type="entry name" value="Unchr_helicase_relaxase_TraI"/>
</dbReference>
<evidence type="ECO:0000259" key="2">
    <source>
        <dbReference type="Pfam" id="PF07514"/>
    </source>
</evidence>
<evidence type="ECO:0000313" key="4">
    <source>
        <dbReference type="Proteomes" id="UP001524460"/>
    </source>
</evidence>
<feature type="compositionally biased region" description="Polar residues" evidence="1">
    <location>
        <begin position="697"/>
        <end position="708"/>
    </location>
</feature>
<protein>
    <submittedName>
        <fullName evidence="3">TraI domain-containing protein</fullName>
    </submittedName>
</protein>
<dbReference type="Pfam" id="PF07514">
    <property type="entry name" value="TraI_2"/>
    <property type="match status" value="1"/>
</dbReference>
<name>A0ABT1N128_9GAMM</name>
<feature type="domain" description="Uncharacterised" evidence="2">
    <location>
        <begin position="175"/>
        <end position="397"/>
    </location>
</feature>
<feature type="compositionally biased region" description="Polar residues" evidence="1">
    <location>
        <begin position="587"/>
        <end position="598"/>
    </location>
</feature>
<feature type="compositionally biased region" description="Basic and acidic residues" evidence="1">
    <location>
        <begin position="1052"/>
        <end position="1061"/>
    </location>
</feature>
<dbReference type="RefSeq" id="WP_255042287.1">
    <property type="nucleotide sequence ID" value="NZ_JANEYT010000018.1"/>
</dbReference>
<feature type="region of interest" description="Disordered" evidence="1">
    <location>
        <begin position="1049"/>
        <end position="1078"/>
    </location>
</feature>
<feature type="region of interest" description="Disordered" evidence="1">
    <location>
        <begin position="571"/>
        <end position="678"/>
    </location>
</feature>
<dbReference type="Gene3D" id="1.10.3210.40">
    <property type="match status" value="1"/>
</dbReference>
<evidence type="ECO:0000313" key="3">
    <source>
        <dbReference type="EMBL" id="MCQ1058405.1"/>
    </source>
</evidence>
<sequence length="1192" mass="133007">MNQSTAIADQETNLEPQQQILASREDIQLLSAGHHEQTIEREGLLPIGSIHILSEQRFEEFFNNLFLIAGFPDAKNVEAIKTEIQKARANGKKVSNLSLASLYQKLYPGIVTPTKHTINGKGPGKFKQLLSAVRLIFQAEKEQSGGGTGGNVELESWRHEFPHHSVDWHKIHFKPQREQFVDVTSEEEKNERYNFDTLFRQVIIRFTDLIGQTPASESHHHNWPGGLLQHSLEVASISYNYVKAQDLKARAFNDIEVRRKNRWQYGAWVCGLLHDIGKIITDMRIVGEDAKGELFIWKPLSASLTEFCRQHKIDRYYIDMLDAQKSLDHSGRFKRHENVAVMLWNKVLTPEAIDYLSTSPDEGNGLLEQISNYLSGKPCDPYLSTAVRKGEQNSVHNSFIKVRSSYHLNADRRDNVCDIIMRILNDKCRQKEVLDNCFMVGGILFARYPETLNLVKGIIAREQPQSKTVFAYEPQELLQRLTDTAYVKRASDTRTLLRIKKLEPKKVKSKKEQPSLVPSDTPITVFMLSHPSNIFGNSNPPKSIPAMIELSAAHRVTFINETEYEEVIDTDLLDEHRPDPQPKPQPKASTILATSGVITRTQKTEQQKETQDDNAGDNQTSDNRTTDTNTVNQTQQPASKPVTSGQTPSAQPASTQKASNSGKLVDHVTQKPDSQTDIKDNHAIAQSDNIAAPTEGASESQSAQQARNYTGEHHRTVEEHRGAVTSTAQSPTVEQQGANESTQTSKPNTTPKTRINPVVQPEQQAAPCVNSMLGIPTQREFDISDLDTPAVIIDDSGEDPQLPEQLLRLIELLENADALGAVCENSRVKPSLLQRVFAKDHGLNFTNLKTSGILRDDSTARQIIIHPQHMPHLRSALAFQQDDEQQSEVTDTDKSPIDAPTAGESNPSHEADMAEMMSNTPDLKDEIDANTAMSDLEEYSTLVAHDSTPDAPLQAVPELHDESKSTDMSAAIGANTDSEDNDSPKQFLLEHMSKEELAGGYIKIATLQKPALVSAGITRQLLVEEGILSDKNQGRKIFLTDKPTAKTAIKSDSVRASEEKQSVTSPTPNHKPKARRRDVPILKQHKQIEVEYGLATAVPPIQALLKLDVSTEEFRSIKATLKTFYQDRTWQKAIFRAGQFTSSTGDLVIGEEAFNRASADQAIPNFYQHLITLISGDTEILTLQFKEIDREG</sequence>
<keyword evidence="4" id="KW-1185">Reference proteome</keyword>
<organism evidence="3 4">
    <name type="scientific">Photobacterium pectinilyticum</name>
    <dbReference type="NCBI Taxonomy" id="2906793"/>
    <lineage>
        <taxon>Bacteria</taxon>
        <taxon>Pseudomonadati</taxon>
        <taxon>Pseudomonadota</taxon>
        <taxon>Gammaproteobacteria</taxon>
        <taxon>Vibrionales</taxon>
        <taxon>Vibrionaceae</taxon>
        <taxon>Photobacterium</taxon>
    </lineage>
</organism>
<feature type="compositionally biased region" description="Basic and acidic residues" evidence="1">
    <location>
        <begin position="602"/>
        <end position="611"/>
    </location>
</feature>
<comment type="caution">
    <text evidence="3">The sequence shown here is derived from an EMBL/GenBank/DDBJ whole genome shotgun (WGS) entry which is preliminary data.</text>
</comment>
<feature type="compositionally biased region" description="Basic and acidic residues" evidence="1">
    <location>
        <begin position="710"/>
        <end position="722"/>
    </location>
</feature>
<reference evidence="3 4" key="1">
    <citation type="submission" date="2022-07" db="EMBL/GenBank/DDBJ databases">
        <title>Photobacterium pectinilyticum sp. nov., a marine bacterium isolated from surface seawater of Qingdao offshore.</title>
        <authorList>
            <person name="Wang X."/>
        </authorList>
    </citation>
    <scope>NUCLEOTIDE SEQUENCE [LARGE SCALE GENOMIC DNA]</scope>
    <source>
        <strain evidence="3 4">ZSDE20</strain>
    </source>
</reference>
<feature type="compositionally biased region" description="Polar residues" evidence="1">
    <location>
        <begin position="724"/>
        <end position="753"/>
    </location>
</feature>
<accession>A0ABT1N128</accession>
<dbReference type="Proteomes" id="UP001524460">
    <property type="component" value="Unassembled WGS sequence"/>
</dbReference>